<gene>
    <name evidence="3" type="ordered locus">PMI1219</name>
</gene>
<evidence type="ECO:0000259" key="2">
    <source>
        <dbReference type="PROSITE" id="PS50897"/>
    </source>
</evidence>
<proteinExistence type="predicted"/>
<dbReference type="PROSITE" id="PS50897">
    <property type="entry name" value="CTLH"/>
    <property type="match status" value="1"/>
</dbReference>
<organism evidence="3 4">
    <name type="scientific">Proteus mirabilis (strain HI4320)</name>
    <dbReference type="NCBI Taxonomy" id="529507"/>
    <lineage>
        <taxon>Bacteria</taxon>
        <taxon>Pseudomonadati</taxon>
        <taxon>Pseudomonadota</taxon>
        <taxon>Gammaproteobacteria</taxon>
        <taxon>Enterobacterales</taxon>
        <taxon>Morganellaceae</taxon>
        <taxon>Proteus</taxon>
    </lineage>
</organism>
<feature type="domain" description="CTLH" evidence="2">
    <location>
        <begin position="297"/>
        <end position="345"/>
    </location>
</feature>
<sequence length="486" mass="56409">MMSVKINHNDISSLQILRISQGEKTKDVMSLWDKIKDWFQSNKREKALKIVENIVVEEKFDDKNNFKMLYHVLMLKTMASDAYKERIKINTNDNDKNITISIDNYNISITDIDNEQLNKMSTIINAFNRHSLIFSNEIALKCLYEKLDKNELNDQIFAELYIELDNKIRSGEIDLKLNKSNFNQVNFSAIRQLVSKAIENDNTNLDTENDNANLENDNANLENDNINLENDNANLENDNANLENDNINLENDNANLENDNANLENDNANLENDNANLNIKKALIKDINRNTYIFNGKEIKSKDQDEAMEEFETLTKDISEKNKKAIYYLLNQEGITLIKSYNDSFDYYTLTTSFSMSNVVKQEQIYSIKTLSDDLIELKIKFFKKSSDKINLNIPLAQPFESKLYNFIYDMVAINNNIEITYDKILNEKMNEIIKQLNNKKPRLGELFSHLLSRNKIIKEDSVDITLKLNKGQLVSLGGECSYNFY</sequence>
<dbReference type="AlphaFoldDB" id="B4ETU9"/>
<dbReference type="GeneID" id="6800412"/>
<dbReference type="Gene3D" id="3.30.2440.10">
    <property type="entry name" value="Secreted effector protein SifA"/>
    <property type="match status" value="1"/>
</dbReference>
<dbReference type="RefSeq" id="WP_012367908.1">
    <property type="nucleotide sequence ID" value="NC_010554.1"/>
</dbReference>
<reference evidence="3 4" key="1">
    <citation type="journal article" date="2008" name="J. Bacteriol.">
        <title>Complete genome sequence of uropathogenic Proteus mirabilis, a master of both adherence and motility.</title>
        <authorList>
            <person name="Pearson M.M."/>
            <person name="Sebaihia M."/>
            <person name="Churcher C."/>
            <person name="Quail M.A."/>
            <person name="Seshasayee A.S."/>
            <person name="Luscombe N.M."/>
            <person name="Abdellah Z."/>
            <person name="Arrosmith C."/>
            <person name="Atkin B."/>
            <person name="Chillingworth T."/>
            <person name="Hauser H."/>
            <person name="Jagels K."/>
            <person name="Moule S."/>
            <person name="Mungall K."/>
            <person name="Norbertczak H."/>
            <person name="Rabbinowitsch E."/>
            <person name="Walker D."/>
            <person name="Whithead S."/>
            <person name="Thomson N.R."/>
            <person name="Rather P.N."/>
            <person name="Parkhill J."/>
            <person name="Mobley H.L."/>
        </authorList>
    </citation>
    <scope>NUCLEOTIDE SEQUENCE [LARGE SCALE GENOMIC DNA]</scope>
    <source>
        <strain evidence="3 4">HI4320</strain>
    </source>
</reference>
<protein>
    <recommendedName>
        <fullName evidence="2">CTLH domain-containing protein</fullName>
    </recommendedName>
</protein>
<dbReference type="PATRIC" id="fig|529507.6.peg.1171"/>
<name>B4ETU9_PROMH</name>
<dbReference type="KEGG" id="pmr:PMI1219"/>
<dbReference type="Gene3D" id="1.20.5.170">
    <property type="match status" value="1"/>
</dbReference>
<dbReference type="Proteomes" id="UP000008319">
    <property type="component" value="Chromosome"/>
</dbReference>
<evidence type="ECO:0000313" key="4">
    <source>
        <dbReference type="Proteomes" id="UP000008319"/>
    </source>
</evidence>
<dbReference type="EMBL" id="AM942759">
    <property type="protein sequence ID" value="CAR42603.1"/>
    <property type="molecule type" value="Genomic_DNA"/>
</dbReference>
<evidence type="ECO:0000313" key="3">
    <source>
        <dbReference type="EMBL" id="CAR42603.1"/>
    </source>
</evidence>
<keyword evidence="1" id="KW-0175">Coiled coil</keyword>
<dbReference type="EnsemblBacteria" id="CAR42603">
    <property type="protein sequence ID" value="CAR42603"/>
    <property type="gene ID" value="PMI1219"/>
</dbReference>
<dbReference type="HOGENOM" id="CLU_626797_0_0_6"/>
<accession>B4ETU9</accession>
<keyword evidence="4" id="KW-1185">Reference proteome</keyword>
<dbReference type="InterPro" id="IPR006595">
    <property type="entry name" value="CTLH_C"/>
</dbReference>
<evidence type="ECO:0000256" key="1">
    <source>
        <dbReference type="SAM" id="Coils"/>
    </source>
</evidence>
<feature type="coiled-coil region" evidence="1">
    <location>
        <begin position="195"/>
        <end position="324"/>
    </location>
</feature>